<feature type="region of interest" description="Disordered" evidence="1">
    <location>
        <begin position="1"/>
        <end position="92"/>
    </location>
</feature>
<comment type="caution">
    <text evidence="2">The sequence shown here is derived from an EMBL/GenBank/DDBJ whole genome shotgun (WGS) entry which is preliminary data.</text>
</comment>
<evidence type="ECO:0000313" key="3">
    <source>
        <dbReference type="Proteomes" id="UP000241890"/>
    </source>
</evidence>
<feature type="compositionally biased region" description="Acidic residues" evidence="1">
    <location>
        <begin position="71"/>
        <end position="83"/>
    </location>
</feature>
<feature type="region of interest" description="Disordered" evidence="1">
    <location>
        <begin position="461"/>
        <end position="485"/>
    </location>
</feature>
<organism evidence="2 3">
    <name type="scientific">Hondaea fermentalgiana</name>
    <dbReference type="NCBI Taxonomy" id="2315210"/>
    <lineage>
        <taxon>Eukaryota</taxon>
        <taxon>Sar</taxon>
        <taxon>Stramenopiles</taxon>
        <taxon>Bigyra</taxon>
        <taxon>Labyrinthulomycetes</taxon>
        <taxon>Thraustochytrida</taxon>
        <taxon>Thraustochytriidae</taxon>
        <taxon>Hondaea</taxon>
    </lineage>
</organism>
<dbReference type="EMBL" id="BEYU01000111">
    <property type="protein sequence ID" value="GBG32017.1"/>
    <property type="molecule type" value="Genomic_DNA"/>
</dbReference>
<accession>A0A2R5GMB1</accession>
<gene>
    <name evidence="2" type="ORF">FCC1311_082422</name>
</gene>
<reference evidence="2 3" key="1">
    <citation type="submission" date="2017-12" db="EMBL/GenBank/DDBJ databases">
        <title>Sequencing, de novo assembly and annotation of complete genome of a new Thraustochytrid species, strain FCC1311.</title>
        <authorList>
            <person name="Sedici K."/>
            <person name="Godart F."/>
            <person name="Aiese Cigliano R."/>
            <person name="Sanseverino W."/>
            <person name="Barakat M."/>
            <person name="Ortet P."/>
            <person name="Marechal E."/>
            <person name="Cagnac O."/>
            <person name="Amato A."/>
        </authorList>
    </citation>
    <scope>NUCLEOTIDE SEQUENCE [LARGE SCALE GENOMIC DNA]</scope>
</reference>
<feature type="compositionally biased region" description="Basic and acidic residues" evidence="1">
    <location>
        <begin position="414"/>
        <end position="430"/>
    </location>
</feature>
<feature type="region of interest" description="Disordered" evidence="1">
    <location>
        <begin position="125"/>
        <end position="158"/>
    </location>
</feature>
<dbReference type="AlphaFoldDB" id="A0A2R5GMB1"/>
<feature type="compositionally biased region" description="Basic and acidic residues" evidence="1">
    <location>
        <begin position="24"/>
        <end position="34"/>
    </location>
</feature>
<dbReference type="InParanoid" id="A0A2R5GMB1"/>
<feature type="compositionally biased region" description="Basic and acidic residues" evidence="1">
    <location>
        <begin position="277"/>
        <end position="291"/>
    </location>
</feature>
<feature type="compositionally biased region" description="Polar residues" evidence="1">
    <location>
        <begin position="473"/>
        <end position="485"/>
    </location>
</feature>
<evidence type="ECO:0000256" key="1">
    <source>
        <dbReference type="SAM" id="MobiDB-lite"/>
    </source>
</evidence>
<proteinExistence type="predicted"/>
<keyword evidence="3" id="KW-1185">Reference proteome</keyword>
<dbReference type="Proteomes" id="UP000241890">
    <property type="component" value="Unassembled WGS sequence"/>
</dbReference>
<feature type="region of interest" description="Disordered" evidence="1">
    <location>
        <begin position="393"/>
        <end position="438"/>
    </location>
</feature>
<sequence length="485" mass="53659">MSGGGPVVKTVRSRRRQRPGNVEIETRQASERRLQGKRNTQANPRRNKNAESKRNKTKALRPRQEQIWDREGEDDDSREDVEEKDTFGRDEVQRAYDAVLPLSPKAVIGRAPRDDVLRMYQGKPVPEVLPLDTPGPARYMPRRSPQHQDFSLEDHSSAFSGQRSDIRAGCLGSAGDLGPGHYELALEAEAYVAPSSPSFRISTTKAEDFDKLYTGNWASLNGYRQSPEPGFKYSSAQSTMLDPLTRGPAFTIGKASRESALVEENASNTQTLARPHTAPEKETRSKPRPYEWLDPERQTKAKREQEAEAYKRVPHNLGKNLGPSPKSCMFAKESMRPDIRDFTDTPGPVYKIPACFGANIAGSASFSKAKRMPSPRRLPSEMPCCKPAPVSTIGGTGETCKPIQATKCGDGEEQNSRSDDTAGSLPHEKTTTTLTEADFDALDPKHALLELDNDIDSLLRGLRRRPPSRIPSDTASLNSSNSRNS</sequence>
<name>A0A2R5GMB1_9STRA</name>
<feature type="region of interest" description="Disordered" evidence="1">
    <location>
        <begin position="260"/>
        <end position="291"/>
    </location>
</feature>
<evidence type="ECO:0000313" key="2">
    <source>
        <dbReference type="EMBL" id="GBG32017.1"/>
    </source>
</evidence>
<protein>
    <submittedName>
        <fullName evidence="2">Uncharacterized protein</fullName>
    </submittedName>
</protein>